<proteinExistence type="predicted"/>
<feature type="region of interest" description="Disordered" evidence="1">
    <location>
        <begin position="1"/>
        <end position="44"/>
    </location>
</feature>
<dbReference type="Proteomes" id="UP000265520">
    <property type="component" value="Unassembled WGS sequence"/>
</dbReference>
<reference evidence="2 3" key="1">
    <citation type="journal article" date="2018" name="Front. Plant Sci.">
        <title>Red Clover (Trifolium pratense) and Zigzag Clover (T. medium) - A Picture of Genomic Similarities and Differences.</title>
        <authorList>
            <person name="Dluhosova J."/>
            <person name="Istvanek J."/>
            <person name="Nedelnik J."/>
            <person name="Repkova J."/>
        </authorList>
    </citation>
    <scope>NUCLEOTIDE SEQUENCE [LARGE SCALE GENOMIC DNA]</scope>
    <source>
        <strain evidence="3">cv. 10/8</strain>
        <tissue evidence="2">Leaf</tissue>
    </source>
</reference>
<protein>
    <submittedName>
        <fullName evidence="2">Uncharacterized protein</fullName>
    </submittedName>
</protein>
<evidence type="ECO:0000313" key="2">
    <source>
        <dbReference type="EMBL" id="MCH86140.1"/>
    </source>
</evidence>
<keyword evidence="3" id="KW-1185">Reference proteome</keyword>
<comment type="caution">
    <text evidence="2">The sequence shown here is derived from an EMBL/GenBank/DDBJ whole genome shotgun (WGS) entry which is preliminary data.</text>
</comment>
<gene>
    <name evidence="2" type="ORF">A2U01_0006994</name>
</gene>
<sequence>MKSQFFNTFPSRMNRDDTMSSSSQGSMGSNMFEGLAGESQPDHEPALEDFWDAMIQAMTKGKNQQ</sequence>
<evidence type="ECO:0000256" key="1">
    <source>
        <dbReference type="SAM" id="MobiDB-lite"/>
    </source>
</evidence>
<name>A0A392MF59_9FABA</name>
<organism evidence="2 3">
    <name type="scientific">Trifolium medium</name>
    <dbReference type="NCBI Taxonomy" id="97028"/>
    <lineage>
        <taxon>Eukaryota</taxon>
        <taxon>Viridiplantae</taxon>
        <taxon>Streptophyta</taxon>
        <taxon>Embryophyta</taxon>
        <taxon>Tracheophyta</taxon>
        <taxon>Spermatophyta</taxon>
        <taxon>Magnoliopsida</taxon>
        <taxon>eudicotyledons</taxon>
        <taxon>Gunneridae</taxon>
        <taxon>Pentapetalae</taxon>
        <taxon>rosids</taxon>
        <taxon>fabids</taxon>
        <taxon>Fabales</taxon>
        <taxon>Fabaceae</taxon>
        <taxon>Papilionoideae</taxon>
        <taxon>50 kb inversion clade</taxon>
        <taxon>NPAAA clade</taxon>
        <taxon>Hologalegina</taxon>
        <taxon>IRL clade</taxon>
        <taxon>Trifolieae</taxon>
        <taxon>Trifolium</taxon>
    </lineage>
</organism>
<feature type="compositionally biased region" description="Polar residues" evidence="1">
    <location>
        <begin position="1"/>
        <end position="11"/>
    </location>
</feature>
<accession>A0A392MF59</accession>
<dbReference type="AlphaFoldDB" id="A0A392MF59"/>
<dbReference type="EMBL" id="LXQA010009800">
    <property type="protein sequence ID" value="MCH86140.1"/>
    <property type="molecule type" value="Genomic_DNA"/>
</dbReference>
<feature type="compositionally biased region" description="Low complexity" evidence="1">
    <location>
        <begin position="19"/>
        <end position="29"/>
    </location>
</feature>
<evidence type="ECO:0000313" key="3">
    <source>
        <dbReference type="Proteomes" id="UP000265520"/>
    </source>
</evidence>